<evidence type="ECO:0000313" key="9">
    <source>
        <dbReference type="Proteomes" id="UP000019373"/>
    </source>
</evidence>
<sequence>MHSSTVIAFLACTALPIVAAEQPQPARSTVVRRANAWLLLPAEAQVASPRQDTVQAHAAHMALVTLAGTRGFASQVQRALARGTSYIDYQKRCSYDVSDKFYHSTPGLCPGAANIQCCTSSSPGGASCGPPDVNAATVALIKEFEGFVKSPAPDPIGLPTVGYGHLCKTNGCSEVPYPFPLSEAQAAALLQTDLKSYEKCLADKVSDSVKLSDNQYGALVSWTFNVGCGNMGGSTLVTRLNNGESPNTVAAQELPKWNKAGGSALAGLTRRRAAEVQLFQTASGTQALPAKC</sequence>
<evidence type="ECO:0000256" key="3">
    <source>
        <dbReference type="ARBA" id="ARBA00022638"/>
    </source>
</evidence>
<evidence type="ECO:0000256" key="6">
    <source>
        <dbReference type="ARBA" id="ARBA00023295"/>
    </source>
</evidence>
<keyword evidence="4" id="KW-0378">Hydrolase</keyword>
<dbReference type="EMBL" id="KE721112">
    <property type="protein sequence ID" value="ERF72164.1"/>
    <property type="molecule type" value="Genomic_DNA"/>
</dbReference>
<evidence type="ECO:0000256" key="2">
    <source>
        <dbReference type="ARBA" id="ARBA00022529"/>
    </source>
</evidence>
<keyword evidence="2" id="KW-0929">Antimicrobial</keyword>
<dbReference type="SUPFAM" id="SSF53955">
    <property type="entry name" value="Lysozyme-like"/>
    <property type="match status" value="1"/>
</dbReference>
<evidence type="ECO:0008006" key="10">
    <source>
        <dbReference type="Google" id="ProtNLM"/>
    </source>
</evidence>
<dbReference type="HOGENOM" id="CLU_953243_0_0_1"/>
<dbReference type="GeneID" id="19238004"/>
<dbReference type="Proteomes" id="UP000019373">
    <property type="component" value="Unassembled WGS sequence"/>
</dbReference>
<dbReference type="PANTHER" id="PTHR38107">
    <property type="match status" value="1"/>
</dbReference>
<dbReference type="GO" id="GO:0016998">
    <property type="term" value="P:cell wall macromolecule catabolic process"/>
    <property type="evidence" value="ECO:0007669"/>
    <property type="project" value="InterPro"/>
</dbReference>
<feature type="signal peptide" evidence="7">
    <location>
        <begin position="1"/>
        <end position="20"/>
    </location>
</feature>
<name>U1HSJ9_ENDPU</name>
<evidence type="ECO:0000256" key="5">
    <source>
        <dbReference type="ARBA" id="ARBA00023200"/>
    </source>
</evidence>
<feature type="chain" id="PRO_5004613717" description="Lysozyme" evidence="7">
    <location>
        <begin position="21"/>
        <end position="292"/>
    </location>
</feature>
<dbReference type="Gene3D" id="1.10.530.40">
    <property type="match status" value="1"/>
</dbReference>
<dbReference type="GO" id="GO:0031640">
    <property type="term" value="P:killing of cells of another organism"/>
    <property type="evidence" value="ECO:0007669"/>
    <property type="project" value="UniProtKB-KW"/>
</dbReference>
<dbReference type="InterPro" id="IPR034690">
    <property type="entry name" value="Endolysin_T4_type"/>
</dbReference>
<keyword evidence="7" id="KW-0732">Signal</keyword>
<keyword evidence="6" id="KW-0326">Glycosidase</keyword>
<evidence type="ECO:0000256" key="1">
    <source>
        <dbReference type="ARBA" id="ARBA00000632"/>
    </source>
</evidence>
<dbReference type="RefSeq" id="XP_007802233.1">
    <property type="nucleotide sequence ID" value="XM_007804042.1"/>
</dbReference>
<dbReference type="Pfam" id="PF00959">
    <property type="entry name" value="Phage_lysozyme"/>
    <property type="match status" value="1"/>
</dbReference>
<comment type="catalytic activity">
    <reaction evidence="1">
        <text>Hydrolysis of (1-&gt;4)-beta-linkages between N-acetylmuramic acid and N-acetyl-D-glucosamine residues in a peptidoglycan and between N-acetyl-D-glucosamine residues in chitodextrins.</text>
        <dbReference type="EC" id="3.2.1.17"/>
    </reaction>
</comment>
<organism evidence="8 9">
    <name type="scientific">Endocarpon pusillum (strain Z07020 / HMAS-L-300199)</name>
    <name type="common">Lichen-forming fungus</name>
    <dbReference type="NCBI Taxonomy" id="1263415"/>
    <lineage>
        <taxon>Eukaryota</taxon>
        <taxon>Fungi</taxon>
        <taxon>Dikarya</taxon>
        <taxon>Ascomycota</taxon>
        <taxon>Pezizomycotina</taxon>
        <taxon>Eurotiomycetes</taxon>
        <taxon>Chaetothyriomycetidae</taxon>
        <taxon>Verrucariales</taxon>
        <taxon>Verrucariaceae</taxon>
        <taxon>Endocarpon</taxon>
    </lineage>
</organism>
<dbReference type="GO" id="GO:0009253">
    <property type="term" value="P:peptidoglycan catabolic process"/>
    <property type="evidence" value="ECO:0007669"/>
    <property type="project" value="InterPro"/>
</dbReference>
<dbReference type="GO" id="GO:0042742">
    <property type="term" value="P:defense response to bacterium"/>
    <property type="evidence" value="ECO:0007669"/>
    <property type="project" value="UniProtKB-KW"/>
</dbReference>
<keyword evidence="5" id="KW-1035">Host cytoplasm</keyword>
<evidence type="ECO:0000256" key="4">
    <source>
        <dbReference type="ARBA" id="ARBA00022801"/>
    </source>
</evidence>
<dbReference type="InterPro" id="IPR051018">
    <property type="entry name" value="Bacteriophage_GH24"/>
</dbReference>
<keyword evidence="9" id="KW-1185">Reference proteome</keyword>
<dbReference type="InterPro" id="IPR023347">
    <property type="entry name" value="Lysozyme_dom_sf"/>
</dbReference>
<dbReference type="HAMAP" id="MF_04110">
    <property type="entry name" value="ENDOLYSIN_T4"/>
    <property type="match status" value="1"/>
</dbReference>
<reference evidence="9" key="1">
    <citation type="journal article" date="2014" name="BMC Genomics">
        <title>Genome characteristics reveal the impact of lichenization on lichen-forming fungus Endocarpon pusillum Hedwig (Verrucariales, Ascomycota).</title>
        <authorList>
            <person name="Wang Y.-Y."/>
            <person name="Liu B."/>
            <person name="Zhang X.-Y."/>
            <person name="Zhou Q.-M."/>
            <person name="Zhang T."/>
            <person name="Li H."/>
            <person name="Yu Y.-F."/>
            <person name="Zhang X.-L."/>
            <person name="Hao X.-Y."/>
            <person name="Wang M."/>
            <person name="Wang L."/>
            <person name="Wei J.-C."/>
        </authorList>
    </citation>
    <scope>NUCLEOTIDE SEQUENCE [LARGE SCALE GENOMIC DNA]</scope>
    <source>
        <strain evidence="9">Z07020 / HMAS-L-300199</strain>
    </source>
</reference>
<dbReference type="PANTHER" id="PTHR38107:SF3">
    <property type="entry name" value="LYSOZYME RRRD-RELATED"/>
    <property type="match status" value="1"/>
</dbReference>
<dbReference type="AlphaFoldDB" id="U1HSJ9"/>
<protein>
    <recommendedName>
        <fullName evidence="10">Lysozyme</fullName>
    </recommendedName>
</protein>
<dbReference type="eggNOG" id="ENOG502S6UW">
    <property type="taxonomic scope" value="Eukaryota"/>
</dbReference>
<dbReference type="GO" id="GO:0003796">
    <property type="term" value="F:lysozyme activity"/>
    <property type="evidence" value="ECO:0007669"/>
    <property type="project" value="UniProtKB-EC"/>
</dbReference>
<dbReference type="InterPro" id="IPR033907">
    <property type="entry name" value="Endolysin_autolysin"/>
</dbReference>
<evidence type="ECO:0000256" key="7">
    <source>
        <dbReference type="SAM" id="SignalP"/>
    </source>
</evidence>
<gene>
    <name evidence="8" type="ORF">EPUS_02955</name>
</gene>
<evidence type="ECO:0000313" key="8">
    <source>
        <dbReference type="EMBL" id="ERF72164.1"/>
    </source>
</evidence>
<accession>U1HSJ9</accession>
<keyword evidence="3" id="KW-0081">Bacteriolytic enzyme</keyword>
<proteinExistence type="inferred from homology"/>
<dbReference type="OrthoDB" id="5358886at2759"/>
<dbReference type="CDD" id="cd00737">
    <property type="entry name" value="lyz_endolysin_autolysin"/>
    <property type="match status" value="1"/>
</dbReference>
<dbReference type="InterPro" id="IPR023346">
    <property type="entry name" value="Lysozyme-like_dom_sf"/>
</dbReference>
<dbReference type="InterPro" id="IPR002196">
    <property type="entry name" value="Glyco_hydro_24"/>
</dbReference>